<comment type="caution">
    <text evidence="1">The sequence shown here is derived from an EMBL/GenBank/DDBJ whole genome shotgun (WGS) entry which is preliminary data.</text>
</comment>
<accession>A0AAD7I6X3</accession>
<sequence>MSAIHGPTYAESDQWFERGRRPRCTAAAGDELTRAGVRLPAFACPYPVETSSPQVVNNHFASLWTGYKDKTYPTHPRLNTVRDGATPVESTEELELNLVDRGNQEISGKSISGESTLFVYRARIRTVSALLRELPKLKWLNGNGRSLDVNPNGKQLDQSHRPNNRAPRIDCVVAAASIPIEEVKSSFWGGGLTGSFGRKSISAETVALFVG</sequence>
<dbReference type="EMBL" id="JARKIB010000121">
    <property type="protein sequence ID" value="KAJ7736430.1"/>
    <property type="molecule type" value="Genomic_DNA"/>
</dbReference>
<organism evidence="1 2">
    <name type="scientific">Mycena metata</name>
    <dbReference type="NCBI Taxonomy" id="1033252"/>
    <lineage>
        <taxon>Eukaryota</taxon>
        <taxon>Fungi</taxon>
        <taxon>Dikarya</taxon>
        <taxon>Basidiomycota</taxon>
        <taxon>Agaricomycotina</taxon>
        <taxon>Agaricomycetes</taxon>
        <taxon>Agaricomycetidae</taxon>
        <taxon>Agaricales</taxon>
        <taxon>Marasmiineae</taxon>
        <taxon>Mycenaceae</taxon>
        <taxon>Mycena</taxon>
    </lineage>
</organism>
<evidence type="ECO:0000313" key="1">
    <source>
        <dbReference type="EMBL" id="KAJ7736430.1"/>
    </source>
</evidence>
<evidence type="ECO:0000313" key="2">
    <source>
        <dbReference type="Proteomes" id="UP001215598"/>
    </source>
</evidence>
<reference evidence="1" key="1">
    <citation type="submission" date="2023-03" db="EMBL/GenBank/DDBJ databases">
        <title>Massive genome expansion in bonnet fungi (Mycena s.s.) driven by repeated elements and novel gene families across ecological guilds.</title>
        <authorList>
            <consortium name="Lawrence Berkeley National Laboratory"/>
            <person name="Harder C.B."/>
            <person name="Miyauchi S."/>
            <person name="Viragh M."/>
            <person name="Kuo A."/>
            <person name="Thoen E."/>
            <person name="Andreopoulos B."/>
            <person name="Lu D."/>
            <person name="Skrede I."/>
            <person name="Drula E."/>
            <person name="Henrissat B."/>
            <person name="Morin E."/>
            <person name="Kohler A."/>
            <person name="Barry K."/>
            <person name="LaButti K."/>
            <person name="Morin E."/>
            <person name="Salamov A."/>
            <person name="Lipzen A."/>
            <person name="Mereny Z."/>
            <person name="Hegedus B."/>
            <person name="Baldrian P."/>
            <person name="Stursova M."/>
            <person name="Weitz H."/>
            <person name="Taylor A."/>
            <person name="Grigoriev I.V."/>
            <person name="Nagy L.G."/>
            <person name="Martin F."/>
            <person name="Kauserud H."/>
        </authorList>
    </citation>
    <scope>NUCLEOTIDE SEQUENCE</scope>
    <source>
        <strain evidence="1">CBHHK182m</strain>
    </source>
</reference>
<keyword evidence="2" id="KW-1185">Reference proteome</keyword>
<dbReference type="Proteomes" id="UP001215598">
    <property type="component" value="Unassembled WGS sequence"/>
</dbReference>
<dbReference type="AlphaFoldDB" id="A0AAD7I6X3"/>
<name>A0AAD7I6X3_9AGAR</name>
<protein>
    <submittedName>
        <fullName evidence="1">Uncharacterized protein</fullName>
    </submittedName>
</protein>
<proteinExistence type="predicted"/>
<gene>
    <name evidence="1" type="ORF">B0H16DRAFT_1764008</name>
</gene>